<evidence type="ECO:0000259" key="1">
    <source>
        <dbReference type="PROSITE" id="PS50878"/>
    </source>
</evidence>
<keyword evidence="3" id="KW-1185">Reference proteome</keyword>
<evidence type="ECO:0000313" key="2">
    <source>
        <dbReference type="EMBL" id="KAB2612582.1"/>
    </source>
</evidence>
<dbReference type="InterPro" id="IPR043502">
    <property type="entry name" value="DNA/RNA_pol_sf"/>
</dbReference>
<dbReference type="PANTHER" id="PTHR19446">
    <property type="entry name" value="REVERSE TRANSCRIPTASES"/>
    <property type="match status" value="1"/>
</dbReference>
<dbReference type="AlphaFoldDB" id="A0A5N5GGG4"/>
<dbReference type="Pfam" id="PF00078">
    <property type="entry name" value="RVT_1"/>
    <property type="match status" value="1"/>
</dbReference>
<gene>
    <name evidence="2" type="ORF">D8674_034898</name>
</gene>
<reference evidence="3" key="2">
    <citation type="submission" date="2019-10" db="EMBL/GenBank/DDBJ databases">
        <title>A de novo genome assembly of a pear dwarfing rootstock.</title>
        <authorList>
            <person name="Wang F."/>
            <person name="Wang J."/>
            <person name="Li S."/>
            <person name="Zhang Y."/>
            <person name="Fang M."/>
            <person name="Ma L."/>
            <person name="Zhao Y."/>
            <person name="Jiang S."/>
        </authorList>
    </citation>
    <scope>NUCLEOTIDE SEQUENCE [LARGE SCALE GENOMIC DNA]</scope>
</reference>
<dbReference type="Proteomes" id="UP000327157">
    <property type="component" value="Chromosome 9"/>
</dbReference>
<dbReference type="EMBL" id="SMOL01000458">
    <property type="protein sequence ID" value="KAB2612582.1"/>
    <property type="molecule type" value="Genomic_DNA"/>
</dbReference>
<comment type="caution">
    <text evidence="2">The sequence shown here is derived from an EMBL/GenBank/DDBJ whole genome shotgun (WGS) entry which is preliminary data.</text>
</comment>
<reference evidence="2 3" key="1">
    <citation type="submission" date="2019-09" db="EMBL/GenBank/DDBJ databases">
        <authorList>
            <person name="Ou C."/>
        </authorList>
    </citation>
    <scope>NUCLEOTIDE SEQUENCE [LARGE SCALE GENOMIC DNA]</scope>
    <source>
        <strain evidence="2">S2</strain>
        <tissue evidence="2">Leaf</tissue>
    </source>
</reference>
<dbReference type="OrthoDB" id="1736385at2759"/>
<organism evidence="2 3">
    <name type="scientific">Pyrus ussuriensis x Pyrus communis</name>
    <dbReference type="NCBI Taxonomy" id="2448454"/>
    <lineage>
        <taxon>Eukaryota</taxon>
        <taxon>Viridiplantae</taxon>
        <taxon>Streptophyta</taxon>
        <taxon>Embryophyta</taxon>
        <taxon>Tracheophyta</taxon>
        <taxon>Spermatophyta</taxon>
        <taxon>Magnoliopsida</taxon>
        <taxon>eudicotyledons</taxon>
        <taxon>Gunneridae</taxon>
        <taxon>Pentapetalae</taxon>
        <taxon>rosids</taxon>
        <taxon>fabids</taxon>
        <taxon>Rosales</taxon>
        <taxon>Rosaceae</taxon>
        <taxon>Amygdaloideae</taxon>
        <taxon>Maleae</taxon>
        <taxon>Pyrus</taxon>
    </lineage>
</organism>
<feature type="domain" description="Reverse transcriptase" evidence="1">
    <location>
        <begin position="1"/>
        <end position="201"/>
    </location>
</feature>
<accession>A0A5N5GGG4</accession>
<name>A0A5N5GGG4_9ROSA</name>
<dbReference type="InterPro" id="IPR000477">
    <property type="entry name" value="RT_dom"/>
</dbReference>
<proteinExistence type="predicted"/>
<dbReference type="PROSITE" id="PS50878">
    <property type="entry name" value="RT_POL"/>
    <property type="match status" value="1"/>
</dbReference>
<evidence type="ECO:0000313" key="3">
    <source>
        <dbReference type="Proteomes" id="UP000327157"/>
    </source>
</evidence>
<sequence length="299" mass="34080">MASWLWKIDLSKAYDRLSWDFIAYVLSEIGIDGSLLQLILSFISSVNFRAIINRELSHAFQPGYGIRQGDSLSPYLFVICMEKLSHLITYEVNKKRWKPVKVSSGGPGISHLFFAADLLVFTKATVTQAKIVKRMAHKINRICGSNAASSLGTYLGVPLLHKRVNKATYQYVVDKVQMKAKPHLVSWNKVCCPMIKGGLSIKKENQMNRTILAKSGWRLLNKDNEISLILLWRLILLCHINHPLYGLVLECRSLIIENWCCNVQHFHRKRNFAVDRLAKLGLDSEMEFQELAEPPPCLV</sequence>
<reference evidence="2 3" key="3">
    <citation type="submission" date="2019-11" db="EMBL/GenBank/DDBJ databases">
        <title>A de novo genome assembly of a pear dwarfing rootstock.</title>
        <authorList>
            <person name="Wang F."/>
            <person name="Wang J."/>
            <person name="Li S."/>
            <person name="Zhang Y."/>
            <person name="Fang M."/>
            <person name="Ma L."/>
            <person name="Zhao Y."/>
            <person name="Jiang S."/>
        </authorList>
    </citation>
    <scope>NUCLEOTIDE SEQUENCE [LARGE SCALE GENOMIC DNA]</scope>
    <source>
        <strain evidence="2">S2</strain>
        <tissue evidence="2">Leaf</tissue>
    </source>
</reference>
<protein>
    <recommendedName>
        <fullName evidence="1">Reverse transcriptase domain-containing protein</fullName>
    </recommendedName>
</protein>
<dbReference type="SUPFAM" id="SSF56672">
    <property type="entry name" value="DNA/RNA polymerases"/>
    <property type="match status" value="1"/>
</dbReference>